<dbReference type="InterPro" id="IPR032322">
    <property type="entry name" value="DUF4850"/>
</dbReference>
<sequence length="257" mass="28904">MLKQKILIMILFLLSGFAYGDISIFKATFPALKNNKAPHQQHHIEKLPATRLNHDVFVDTYIAAIPNPFNDTGFYKDDSVCNNNKTQAVKCQFNYQLSTTQAKNFKIILLPGIGPVLIPKTWQVISTDLGPSGVAYAVLASPQKDEAITIYNSSACVGCAMHSASLYFPNVRKLSLANEFGAIEDKNHLLKIVRVNKNKVYFSYQIPNHNAHTHGIAYYVDESDGSDITNFQEIKVTLKPQHQTWARDILNFYQSTH</sequence>
<name>A0A8I1DIX3_ACIBZ</name>
<dbReference type="EMBL" id="CP092085">
    <property type="protein sequence ID" value="UUN96638.1"/>
    <property type="molecule type" value="Genomic_DNA"/>
</dbReference>
<evidence type="ECO:0000313" key="2">
    <source>
        <dbReference type="Proteomes" id="UP000644140"/>
    </source>
</evidence>
<dbReference type="AlphaFoldDB" id="A0A8I1DIX3"/>
<organism evidence="1 2">
    <name type="scientific">Acinetobacter bereziniae</name>
    <name type="common">Acinetobacter genomosp. 10</name>
    <dbReference type="NCBI Taxonomy" id="106648"/>
    <lineage>
        <taxon>Bacteria</taxon>
        <taxon>Pseudomonadati</taxon>
        <taxon>Pseudomonadota</taxon>
        <taxon>Gammaproteobacteria</taxon>
        <taxon>Moraxellales</taxon>
        <taxon>Moraxellaceae</taxon>
        <taxon>Acinetobacter</taxon>
    </lineage>
</organism>
<dbReference type="Pfam" id="PF16142">
    <property type="entry name" value="DUF4850"/>
    <property type="match status" value="1"/>
</dbReference>
<proteinExistence type="predicted"/>
<gene>
    <name evidence="1" type="ORF">I9054_014805</name>
</gene>
<accession>A0A8I1DIX3</accession>
<evidence type="ECO:0000313" key="1">
    <source>
        <dbReference type="EMBL" id="UUN96638.1"/>
    </source>
</evidence>
<dbReference type="Proteomes" id="UP000644140">
    <property type="component" value="Chromosome"/>
</dbReference>
<reference evidence="1" key="1">
    <citation type="submission" date="2022-02" db="EMBL/GenBank/DDBJ databases">
        <title>Characterization of Tn125 harboring carbapenem-resistant Acinetobacter bereziniae clinical isolates.</title>
        <authorList>
            <person name="Wong N.-K."/>
            <person name="Pan Q."/>
        </authorList>
    </citation>
    <scope>NUCLEOTIDE SEQUENCE</scope>
    <source>
        <strain evidence="1">GD03393</strain>
    </source>
</reference>
<protein>
    <submittedName>
        <fullName evidence="1">DUF4850 domain-containing protein</fullName>
    </submittedName>
</protein>
<dbReference type="RefSeq" id="WP_151781066.1">
    <property type="nucleotide sequence ID" value="NZ_BKNL01000025.1"/>
</dbReference>